<sequence length="288" mass="34710">MDNNTRILIAFSIKSKTLKKQNCKQDFYCSVQALVKSSRKLYRSYYYSNKLLNCNKLKGVMDLFNKAYEHISQKLLIQIPSQKDYTSQMKKVHNINNLLIIYQKLIQLDYHDLIFIHQNLLQNSINLQTISIKYFRATINWNFAILRQVKDRIVAIQWFPFKRHQIEISHDQKVYIQITRYLKCLLFFNYHPFFLWKIFHNIHLIFYLLRFLLVINCLKPLDLAINIFYKVPNQSYLKFLLSKFNLRCPYSHLFLIHNTNQKLSKAIYGCLLQLKCLLYCSCLFFTNN</sequence>
<dbReference type="AlphaFoldDB" id="W7X8M8"/>
<accession>W7X8M8</accession>
<dbReference type="Proteomes" id="UP000009168">
    <property type="component" value="Unassembled WGS sequence"/>
</dbReference>
<dbReference type="KEGG" id="tet:TTHERM_000942777"/>
<name>W7X8M8_TETTS</name>
<gene>
    <name evidence="1" type="ORF">TTHERM_000942777</name>
</gene>
<organism evidence="1 2">
    <name type="scientific">Tetrahymena thermophila (strain SB210)</name>
    <dbReference type="NCBI Taxonomy" id="312017"/>
    <lineage>
        <taxon>Eukaryota</taxon>
        <taxon>Sar</taxon>
        <taxon>Alveolata</taxon>
        <taxon>Ciliophora</taxon>
        <taxon>Intramacronucleata</taxon>
        <taxon>Oligohymenophorea</taxon>
        <taxon>Hymenostomatida</taxon>
        <taxon>Tetrahymenina</taxon>
        <taxon>Tetrahymenidae</taxon>
        <taxon>Tetrahymena</taxon>
    </lineage>
</organism>
<keyword evidence="2" id="KW-1185">Reference proteome</keyword>
<proteinExistence type="predicted"/>
<evidence type="ECO:0000313" key="2">
    <source>
        <dbReference type="Proteomes" id="UP000009168"/>
    </source>
</evidence>
<dbReference type="InParanoid" id="W7X8M8"/>
<dbReference type="EMBL" id="GG662797">
    <property type="protein sequence ID" value="EWS75720.1"/>
    <property type="molecule type" value="Genomic_DNA"/>
</dbReference>
<evidence type="ECO:0000313" key="1">
    <source>
        <dbReference type="EMBL" id="EWS75720.1"/>
    </source>
</evidence>
<dbReference type="RefSeq" id="XP_012651743.1">
    <property type="nucleotide sequence ID" value="XM_012796289.1"/>
</dbReference>
<reference evidence="2" key="1">
    <citation type="journal article" date="2006" name="PLoS Biol.">
        <title>Macronuclear genome sequence of the ciliate Tetrahymena thermophila, a model eukaryote.</title>
        <authorList>
            <person name="Eisen J.A."/>
            <person name="Coyne R.S."/>
            <person name="Wu M."/>
            <person name="Wu D."/>
            <person name="Thiagarajan M."/>
            <person name="Wortman J.R."/>
            <person name="Badger J.H."/>
            <person name="Ren Q."/>
            <person name="Amedeo P."/>
            <person name="Jones K.M."/>
            <person name="Tallon L.J."/>
            <person name="Delcher A.L."/>
            <person name="Salzberg S.L."/>
            <person name="Silva J.C."/>
            <person name="Haas B.J."/>
            <person name="Majoros W.H."/>
            <person name="Farzad M."/>
            <person name="Carlton J.M."/>
            <person name="Smith R.K. Jr."/>
            <person name="Garg J."/>
            <person name="Pearlman R.E."/>
            <person name="Karrer K.M."/>
            <person name="Sun L."/>
            <person name="Manning G."/>
            <person name="Elde N.C."/>
            <person name="Turkewitz A.P."/>
            <person name="Asai D.J."/>
            <person name="Wilkes D.E."/>
            <person name="Wang Y."/>
            <person name="Cai H."/>
            <person name="Collins K."/>
            <person name="Stewart B.A."/>
            <person name="Lee S.R."/>
            <person name="Wilamowska K."/>
            <person name="Weinberg Z."/>
            <person name="Ruzzo W.L."/>
            <person name="Wloga D."/>
            <person name="Gaertig J."/>
            <person name="Frankel J."/>
            <person name="Tsao C.-C."/>
            <person name="Gorovsky M.A."/>
            <person name="Keeling P.J."/>
            <person name="Waller R.F."/>
            <person name="Patron N.J."/>
            <person name="Cherry J.M."/>
            <person name="Stover N.A."/>
            <person name="Krieger C.J."/>
            <person name="del Toro C."/>
            <person name="Ryder H.F."/>
            <person name="Williamson S.C."/>
            <person name="Barbeau R.A."/>
            <person name="Hamilton E.P."/>
            <person name="Orias E."/>
        </authorList>
    </citation>
    <scope>NUCLEOTIDE SEQUENCE [LARGE SCALE GENOMIC DNA]</scope>
    <source>
        <strain evidence="2">SB210</strain>
    </source>
</reference>
<dbReference type="GeneID" id="24441175"/>
<protein>
    <submittedName>
        <fullName evidence="1">Uncharacterized protein</fullName>
    </submittedName>
</protein>